<accession>A0A0L0F3R8</accession>
<evidence type="ECO:0000313" key="2">
    <source>
        <dbReference type="Proteomes" id="UP000054560"/>
    </source>
</evidence>
<protein>
    <submittedName>
        <fullName evidence="1">Uncharacterized protein</fullName>
    </submittedName>
</protein>
<dbReference type="RefSeq" id="XP_014145277.1">
    <property type="nucleotide sequence ID" value="XM_014289802.1"/>
</dbReference>
<keyword evidence="2" id="KW-1185">Reference proteome</keyword>
<dbReference type="AlphaFoldDB" id="A0A0L0F3R8"/>
<organism evidence="1 2">
    <name type="scientific">Sphaeroforma arctica JP610</name>
    <dbReference type="NCBI Taxonomy" id="667725"/>
    <lineage>
        <taxon>Eukaryota</taxon>
        <taxon>Ichthyosporea</taxon>
        <taxon>Ichthyophonida</taxon>
        <taxon>Sphaeroforma</taxon>
    </lineage>
</organism>
<feature type="non-terminal residue" evidence="1">
    <location>
        <position position="84"/>
    </location>
</feature>
<sequence>MGEADTETQSLYDALHSRLSETITRLEGVQAALDEKTCNVEGLEGEICRLNDIIRTSGMTLGAVAGDSTTKKIGVSSVVYNFML</sequence>
<dbReference type="Proteomes" id="UP000054560">
    <property type="component" value="Unassembled WGS sequence"/>
</dbReference>
<dbReference type="EMBL" id="KQ248920">
    <property type="protein sequence ID" value="KNC71375.1"/>
    <property type="molecule type" value="Genomic_DNA"/>
</dbReference>
<dbReference type="GeneID" id="25916592"/>
<gene>
    <name evidence="1" type="ORF">SARC_16088</name>
</gene>
<reference evidence="1 2" key="1">
    <citation type="submission" date="2011-02" db="EMBL/GenBank/DDBJ databases">
        <title>The Genome Sequence of Sphaeroforma arctica JP610.</title>
        <authorList>
            <consortium name="The Broad Institute Genome Sequencing Platform"/>
            <person name="Russ C."/>
            <person name="Cuomo C."/>
            <person name="Young S.K."/>
            <person name="Zeng Q."/>
            <person name="Gargeya S."/>
            <person name="Alvarado L."/>
            <person name="Berlin A."/>
            <person name="Chapman S.B."/>
            <person name="Chen Z."/>
            <person name="Freedman E."/>
            <person name="Gellesch M."/>
            <person name="Goldberg J."/>
            <person name="Griggs A."/>
            <person name="Gujja S."/>
            <person name="Heilman E."/>
            <person name="Heiman D."/>
            <person name="Howarth C."/>
            <person name="Mehta T."/>
            <person name="Neiman D."/>
            <person name="Pearson M."/>
            <person name="Roberts A."/>
            <person name="Saif S."/>
            <person name="Shea T."/>
            <person name="Shenoy N."/>
            <person name="Sisk P."/>
            <person name="Stolte C."/>
            <person name="Sykes S."/>
            <person name="White J."/>
            <person name="Yandava C."/>
            <person name="Burger G."/>
            <person name="Gray M.W."/>
            <person name="Holland P.W.H."/>
            <person name="King N."/>
            <person name="Lang F.B.F."/>
            <person name="Roger A.J."/>
            <person name="Ruiz-Trillo I."/>
            <person name="Haas B."/>
            <person name="Nusbaum C."/>
            <person name="Birren B."/>
        </authorList>
    </citation>
    <scope>NUCLEOTIDE SEQUENCE [LARGE SCALE GENOMIC DNA]</scope>
    <source>
        <strain evidence="1 2">JP610</strain>
    </source>
</reference>
<name>A0A0L0F3R8_9EUKA</name>
<evidence type="ECO:0000313" key="1">
    <source>
        <dbReference type="EMBL" id="KNC71375.1"/>
    </source>
</evidence>
<proteinExistence type="predicted"/>